<sequence length="299" mass="33853">MSYPSFTNDKSTVVQVSDNWPAINGISRMVIFGDSYSSVGYRGRPGLTVPRAEKPLGVDFPGSSLEMWNEDGTPNWVGHLITKYMPGPRYKPDQGEQDEGYADDPLLIYDYAIGGNTINGVASQVKEQFLGPNCVGTKPQWAPWESNNTLFVTWVGINDCAFNKEHENNISKLFDLQEQLYQAGARNFLFIDVPPIHRSPAISPRRAEMASVSYHNWNDGLRSGLNTFAQSHQDTSLFLFSSYATFDHMLDNYKDYGFTQEDVREPFRAIWCDQLHPKSKVHDILAFNIYSFLSNIPKI</sequence>
<dbReference type="AlphaFoldDB" id="A0A6A4IGD6"/>
<evidence type="ECO:0000256" key="1">
    <source>
        <dbReference type="ARBA" id="ARBA00022801"/>
    </source>
</evidence>
<dbReference type="InterPro" id="IPR036514">
    <property type="entry name" value="SGNH_hydro_sf"/>
</dbReference>
<dbReference type="OrthoDB" id="1600564at2759"/>
<name>A0A6A4IGD6_9AGAR</name>
<dbReference type="PANTHER" id="PTHR45648:SF22">
    <property type="entry name" value="GDSL LIPASE_ACYLHYDROLASE FAMILY PROTEIN (AFU_ORTHOLOGUE AFUA_4G14700)"/>
    <property type="match status" value="1"/>
</dbReference>
<dbReference type="InterPro" id="IPR051058">
    <property type="entry name" value="GDSL_Est/Lipase"/>
</dbReference>
<dbReference type="Proteomes" id="UP000799118">
    <property type="component" value="Unassembled WGS sequence"/>
</dbReference>
<dbReference type="GO" id="GO:0016788">
    <property type="term" value="F:hydrolase activity, acting on ester bonds"/>
    <property type="evidence" value="ECO:0007669"/>
    <property type="project" value="InterPro"/>
</dbReference>
<dbReference type="InterPro" id="IPR001087">
    <property type="entry name" value="GDSL"/>
</dbReference>
<organism evidence="2 3">
    <name type="scientific">Gymnopus androsaceus JB14</name>
    <dbReference type="NCBI Taxonomy" id="1447944"/>
    <lineage>
        <taxon>Eukaryota</taxon>
        <taxon>Fungi</taxon>
        <taxon>Dikarya</taxon>
        <taxon>Basidiomycota</taxon>
        <taxon>Agaricomycotina</taxon>
        <taxon>Agaricomycetes</taxon>
        <taxon>Agaricomycetidae</taxon>
        <taxon>Agaricales</taxon>
        <taxon>Marasmiineae</taxon>
        <taxon>Omphalotaceae</taxon>
        <taxon>Gymnopus</taxon>
    </lineage>
</organism>
<dbReference type="EMBL" id="ML769387">
    <property type="protein sequence ID" value="KAE9409646.1"/>
    <property type="molecule type" value="Genomic_DNA"/>
</dbReference>
<accession>A0A6A4IGD6</accession>
<protein>
    <recommendedName>
        <fullName evidence="4">Carbohydrate esterase family 16 protein</fullName>
    </recommendedName>
</protein>
<dbReference type="Gene3D" id="3.40.50.1110">
    <property type="entry name" value="SGNH hydrolase"/>
    <property type="match status" value="1"/>
</dbReference>
<dbReference type="Pfam" id="PF00657">
    <property type="entry name" value="Lipase_GDSL"/>
    <property type="match status" value="1"/>
</dbReference>
<evidence type="ECO:0008006" key="4">
    <source>
        <dbReference type="Google" id="ProtNLM"/>
    </source>
</evidence>
<evidence type="ECO:0000313" key="2">
    <source>
        <dbReference type="EMBL" id="KAE9409646.1"/>
    </source>
</evidence>
<keyword evidence="1" id="KW-0378">Hydrolase</keyword>
<dbReference type="PANTHER" id="PTHR45648">
    <property type="entry name" value="GDSL LIPASE/ACYLHYDROLASE FAMILY PROTEIN (AFU_ORTHOLOGUE AFUA_4G14700)"/>
    <property type="match status" value="1"/>
</dbReference>
<reference evidence="2" key="1">
    <citation type="journal article" date="2019" name="Environ. Microbiol.">
        <title>Fungal ecological strategies reflected in gene transcription - a case study of two litter decomposers.</title>
        <authorList>
            <person name="Barbi F."/>
            <person name="Kohler A."/>
            <person name="Barry K."/>
            <person name="Baskaran P."/>
            <person name="Daum C."/>
            <person name="Fauchery L."/>
            <person name="Ihrmark K."/>
            <person name="Kuo A."/>
            <person name="LaButti K."/>
            <person name="Lipzen A."/>
            <person name="Morin E."/>
            <person name="Grigoriev I.V."/>
            <person name="Henrissat B."/>
            <person name="Lindahl B."/>
            <person name="Martin F."/>
        </authorList>
    </citation>
    <scope>NUCLEOTIDE SEQUENCE</scope>
    <source>
        <strain evidence="2">JB14</strain>
    </source>
</reference>
<gene>
    <name evidence="2" type="ORF">BT96DRAFT_872295</name>
</gene>
<dbReference type="SUPFAM" id="SSF52266">
    <property type="entry name" value="SGNH hydrolase"/>
    <property type="match status" value="1"/>
</dbReference>
<evidence type="ECO:0000313" key="3">
    <source>
        <dbReference type="Proteomes" id="UP000799118"/>
    </source>
</evidence>
<keyword evidence="3" id="KW-1185">Reference proteome</keyword>
<proteinExistence type="predicted"/>